<name>A0A314UCK1_PRUYE</name>
<dbReference type="AlphaFoldDB" id="A0A314UCK1"/>
<reference evidence="1 2" key="1">
    <citation type="submission" date="2018-02" db="EMBL/GenBank/DDBJ databases">
        <title>Draft genome of wild Prunus yedoensis var. nudiflora.</title>
        <authorList>
            <person name="Baek S."/>
            <person name="Kim J.-H."/>
            <person name="Choi K."/>
            <person name="Kim G.-B."/>
            <person name="Cho A."/>
            <person name="Jang H."/>
            <person name="Shin C.-H."/>
            <person name="Yu H.-J."/>
            <person name="Mun J.-H."/>
        </authorList>
    </citation>
    <scope>NUCLEOTIDE SEQUENCE [LARGE SCALE GENOMIC DNA]</scope>
    <source>
        <strain evidence="2">cv. Jeju island</strain>
        <tissue evidence="1">Leaf</tissue>
    </source>
</reference>
<comment type="caution">
    <text evidence="1">The sequence shown here is derived from an EMBL/GenBank/DDBJ whole genome shotgun (WGS) entry which is preliminary data.</text>
</comment>
<keyword evidence="2" id="KW-1185">Reference proteome</keyword>
<evidence type="ECO:0000313" key="2">
    <source>
        <dbReference type="Proteomes" id="UP000250321"/>
    </source>
</evidence>
<dbReference type="OrthoDB" id="10537131at2759"/>
<dbReference type="Proteomes" id="UP000250321">
    <property type="component" value="Unassembled WGS sequence"/>
</dbReference>
<accession>A0A314UCK1</accession>
<proteinExistence type="predicted"/>
<gene>
    <name evidence="1" type="ORF">Pyn_34732</name>
</gene>
<dbReference type="EMBL" id="PJQY01003703">
    <property type="protein sequence ID" value="PQM35167.1"/>
    <property type="molecule type" value="Genomic_DNA"/>
</dbReference>
<sequence>MPDPQSLCRQAPHPKRPRSILAPLHYHVAKISIKNGILLDADPEVCSVISKPVANHGIYRDNQGAWSHFWCFHLEEFRDFILLCFSVMEVAELRGWGIGGVGQGRHWDF</sequence>
<protein>
    <submittedName>
        <fullName evidence="1">Uncharacterized protein</fullName>
    </submittedName>
</protein>
<organism evidence="1 2">
    <name type="scientific">Prunus yedoensis var. nudiflora</name>
    <dbReference type="NCBI Taxonomy" id="2094558"/>
    <lineage>
        <taxon>Eukaryota</taxon>
        <taxon>Viridiplantae</taxon>
        <taxon>Streptophyta</taxon>
        <taxon>Embryophyta</taxon>
        <taxon>Tracheophyta</taxon>
        <taxon>Spermatophyta</taxon>
        <taxon>Magnoliopsida</taxon>
        <taxon>eudicotyledons</taxon>
        <taxon>Gunneridae</taxon>
        <taxon>Pentapetalae</taxon>
        <taxon>rosids</taxon>
        <taxon>fabids</taxon>
        <taxon>Rosales</taxon>
        <taxon>Rosaceae</taxon>
        <taxon>Amygdaloideae</taxon>
        <taxon>Amygdaleae</taxon>
        <taxon>Prunus</taxon>
    </lineage>
</organism>
<evidence type="ECO:0000313" key="1">
    <source>
        <dbReference type="EMBL" id="PQM35167.1"/>
    </source>
</evidence>